<evidence type="ECO:0000313" key="2">
    <source>
        <dbReference type="Proteomes" id="UP001596150"/>
    </source>
</evidence>
<comment type="caution">
    <text evidence="1">The sequence shown here is derived from an EMBL/GenBank/DDBJ whole genome shotgun (WGS) entry which is preliminary data.</text>
</comment>
<protein>
    <recommendedName>
        <fullName evidence="3">Outer membrane protein beta-barrel domain-containing protein</fullName>
    </recommendedName>
</protein>
<gene>
    <name evidence="1" type="ORF">ACFPP9_01970</name>
</gene>
<evidence type="ECO:0008006" key="3">
    <source>
        <dbReference type="Google" id="ProtNLM"/>
    </source>
</evidence>
<accession>A0ABW0PPE5</accession>
<dbReference type="RefSeq" id="WP_266342555.1">
    <property type="nucleotide sequence ID" value="NZ_JAPKNH010000002.1"/>
</dbReference>
<keyword evidence="2" id="KW-1185">Reference proteome</keyword>
<sequence length="294" mass="31865">MLSNFSPALSTMHNRTKVKPARNRLVPFGIGRSILNALSCCVVSTMWMPTGPAMAADISAIEDQEAARAIPSPQQWQFTVAPYVWASGVAGDLSYRGIPAVHLEAPFSDLLDDLNFGGMLVGEARYDRFVLFSDLIDLNLSREVRPSSLPVEIDVGINLFEWTPMVGYSVVKTDDWNLDVMVGARVWAVDLDTTLAVGSALSASVDESEVWVDAMVGVKSQYALTSNLFLAGWALAGSGGSTFTWDLLGSVGYKFTDSIWAMAGYRAQGVDYESGPFKFDTTMQGPVVGATFKF</sequence>
<dbReference type="Proteomes" id="UP001596150">
    <property type="component" value="Unassembled WGS sequence"/>
</dbReference>
<name>A0ABW0PPE5_9HYPH</name>
<reference evidence="2" key="1">
    <citation type="journal article" date="2019" name="Int. J. Syst. Evol. Microbiol.">
        <title>The Global Catalogue of Microorganisms (GCM) 10K type strain sequencing project: providing services to taxonomists for standard genome sequencing and annotation.</title>
        <authorList>
            <consortium name="The Broad Institute Genomics Platform"/>
            <consortium name="The Broad Institute Genome Sequencing Center for Infectious Disease"/>
            <person name="Wu L."/>
            <person name="Ma J."/>
        </authorList>
    </citation>
    <scope>NUCLEOTIDE SEQUENCE [LARGE SCALE GENOMIC DNA]</scope>
    <source>
        <strain evidence="2">KACC 12633</strain>
    </source>
</reference>
<organism evidence="1 2">
    <name type="scientific">Kaistia terrae</name>
    <dbReference type="NCBI Taxonomy" id="537017"/>
    <lineage>
        <taxon>Bacteria</taxon>
        <taxon>Pseudomonadati</taxon>
        <taxon>Pseudomonadota</taxon>
        <taxon>Alphaproteobacteria</taxon>
        <taxon>Hyphomicrobiales</taxon>
        <taxon>Kaistiaceae</taxon>
        <taxon>Kaistia</taxon>
    </lineage>
</organism>
<evidence type="ECO:0000313" key="1">
    <source>
        <dbReference type="EMBL" id="MFC5514521.1"/>
    </source>
</evidence>
<dbReference type="EMBL" id="JBHSML010000002">
    <property type="protein sequence ID" value="MFC5514521.1"/>
    <property type="molecule type" value="Genomic_DNA"/>
</dbReference>
<proteinExistence type="predicted"/>